<dbReference type="RefSeq" id="WP_090523880.1">
    <property type="nucleotide sequence ID" value="NZ_FNAH01000006.1"/>
</dbReference>
<sequence>MTDAAATAQGPQAQQMHSFGDVGPARLKLRHYFLIAAFVVMVILPSVLTAYLSWNFAGTLRQVTASVTVQEHSLGAFGNTDDSAAVQSAFKGSGGEETAIIRQLVHSEDFFRTIEAQLDLTQIWPTERRVPYLPTRYDPDDKAERRHDFWRNMVEVNIGSRDQIIRLRVSAFDQQSAERLLQAIRIEAERRLNVARSATLSAAIKEATARLEELREKNADDRQRLKEFRLRNRAIDPMVLAMLNAEFINFLRAMQAEEEIRIAEAEASVSQQRELVRRSQDRMAAINAYLDNPDSIQGEIVSADEVTALIAEYQPLLTEAELSGMSLRMSELAIIRYQQELQSTKVFLSSVTGGSMASIEVFPEFLPSLLLVAVGSFVLWVILLLLFYGIRDRK</sequence>
<accession>A0A1G7CTG9</accession>
<dbReference type="Proteomes" id="UP000199344">
    <property type="component" value="Unassembled WGS sequence"/>
</dbReference>
<reference evidence="3 4" key="1">
    <citation type="submission" date="2016-10" db="EMBL/GenBank/DDBJ databases">
        <authorList>
            <person name="de Groot N.N."/>
        </authorList>
    </citation>
    <scope>NUCLEOTIDE SEQUENCE [LARGE SCALE GENOMIC DNA]</scope>
    <source>
        <strain evidence="3 4">DSM 22220</strain>
    </source>
</reference>
<keyword evidence="2" id="KW-1133">Transmembrane helix</keyword>
<keyword evidence="1" id="KW-0175">Coiled coil</keyword>
<dbReference type="EMBL" id="FNAH01000006">
    <property type="protein sequence ID" value="SDE42060.1"/>
    <property type="molecule type" value="Genomic_DNA"/>
</dbReference>
<feature type="coiled-coil region" evidence="1">
    <location>
        <begin position="197"/>
        <end position="282"/>
    </location>
</feature>
<gene>
    <name evidence="3" type="ORF">SAMN05421538_106190</name>
</gene>
<feature type="transmembrane region" description="Helical" evidence="2">
    <location>
        <begin position="32"/>
        <end position="54"/>
    </location>
</feature>
<protein>
    <submittedName>
        <fullName evidence="3">Capsule polysaccharide export protein KpsE/RkpR</fullName>
    </submittedName>
</protein>
<dbReference type="OrthoDB" id="7800844at2"/>
<proteinExistence type="predicted"/>
<dbReference type="STRING" id="591205.SAMN05421538_106190"/>
<organism evidence="3 4">
    <name type="scientific">Paracoccus isoporae</name>
    <dbReference type="NCBI Taxonomy" id="591205"/>
    <lineage>
        <taxon>Bacteria</taxon>
        <taxon>Pseudomonadati</taxon>
        <taxon>Pseudomonadota</taxon>
        <taxon>Alphaproteobacteria</taxon>
        <taxon>Rhodobacterales</taxon>
        <taxon>Paracoccaceae</taxon>
        <taxon>Paracoccus</taxon>
    </lineage>
</organism>
<keyword evidence="2" id="KW-0472">Membrane</keyword>
<name>A0A1G7CTG9_9RHOB</name>
<keyword evidence="4" id="KW-1185">Reference proteome</keyword>
<feature type="transmembrane region" description="Helical" evidence="2">
    <location>
        <begin position="365"/>
        <end position="390"/>
    </location>
</feature>
<dbReference type="AlphaFoldDB" id="A0A1G7CTG9"/>
<evidence type="ECO:0000256" key="1">
    <source>
        <dbReference type="SAM" id="Coils"/>
    </source>
</evidence>
<evidence type="ECO:0000256" key="2">
    <source>
        <dbReference type="SAM" id="Phobius"/>
    </source>
</evidence>
<evidence type="ECO:0000313" key="3">
    <source>
        <dbReference type="EMBL" id="SDE42060.1"/>
    </source>
</evidence>
<evidence type="ECO:0000313" key="4">
    <source>
        <dbReference type="Proteomes" id="UP000199344"/>
    </source>
</evidence>
<keyword evidence="2" id="KW-0812">Transmembrane</keyword>